<dbReference type="InterPro" id="IPR036513">
    <property type="entry name" value="STAS_dom_sf"/>
</dbReference>
<dbReference type="Proteomes" id="UP000715441">
    <property type="component" value="Unassembled WGS sequence"/>
</dbReference>
<dbReference type="NCBIfam" id="TIGR00377">
    <property type="entry name" value="ant_ant_sig"/>
    <property type="match status" value="1"/>
</dbReference>
<organism evidence="4 5">
    <name type="scientific">Amycolatopsis acididurans</name>
    <dbReference type="NCBI Taxonomy" id="2724524"/>
    <lineage>
        <taxon>Bacteria</taxon>
        <taxon>Bacillati</taxon>
        <taxon>Actinomycetota</taxon>
        <taxon>Actinomycetes</taxon>
        <taxon>Pseudonocardiales</taxon>
        <taxon>Pseudonocardiaceae</taxon>
        <taxon>Amycolatopsis</taxon>
    </lineage>
</organism>
<proteinExistence type="inferred from homology"/>
<accession>A0ABX1JCE7</accession>
<dbReference type="Pfam" id="PF01740">
    <property type="entry name" value="STAS"/>
    <property type="match status" value="1"/>
</dbReference>
<dbReference type="PANTHER" id="PTHR33495">
    <property type="entry name" value="ANTI-SIGMA FACTOR ANTAGONIST TM_1081-RELATED-RELATED"/>
    <property type="match status" value="1"/>
</dbReference>
<keyword evidence="5" id="KW-1185">Reference proteome</keyword>
<evidence type="ECO:0000256" key="1">
    <source>
        <dbReference type="ARBA" id="ARBA00009013"/>
    </source>
</evidence>
<evidence type="ECO:0000259" key="3">
    <source>
        <dbReference type="PROSITE" id="PS50801"/>
    </source>
</evidence>
<evidence type="ECO:0000313" key="4">
    <source>
        <dbReference type="EMBL" id="NKQ57438.1"/>
    </source>
</evidence>
<dbReference type="SUPFAM" id="SSF52091">
    <property type="entry name" value="SpoIIaa-like"/>
    <property type="match status" value="1"/>
</dbReference>
<comment type="similarity">
    <text evidence="1 2">Belongs to the anti-sigma-factor antagonist family.</text>
</comment>
<evidence type="ECO:0000313" key="5">
    <source>
        <dbReference type="Proteomes" id="UP000715441"/>
    </source>
</evidence>
<dbReference type="PROSITE" id="PS50801">
    <property type="entry name" value="STAS"/>
    <property type="match status" value="1"/>
</dbReference>
<dbReference type="CDD" id="cd07043">
    <property type="entry name" value="STAS_anti-anti-sigma_factors"/>
    <property type="match status" value="1"/>
</dbReference>
<dbReference type="PANTHER" id="PTHR33495:SF13">
    <property type="entry name" value="ANTI-SIGMA-F FACTOR ANTAGONIST RSFB"/>
    <property type="match status" value="1"/>
</dbReference>
<gene>
    <name evidence="4" type="ORF">HFP15_31695</name>
</gene>
<dbReference type="InterPro" id="IPR003658">
    <property type="entry name" value="Anti-sigma_ant"/>
</dbReference>
<sequence length="104" mass="10856">MEKHGRDAVVVVSGDIDMVTAPEFEKALIAAVREQPEALVVDMTGVAFLGSAGLTALVAARQQAGEVTALRVVAKSSATARPLQLTGLDQEIPLYPTREEALGA</sequence>
<name>A0ABX1JCE7_9PSEU</name>
<dbReference type="EMBL" id="JAAXLS010000036">
    <property type="protein sequence ID" value="NKQ57438.1"/>
    <property type="molecule type" value="Genomic_DNA"/>
</dbReference>
<protein>
    <recommendedName>
        <fullName evidence="2">Anti-sigma factor antagonist</fullName>
    </recommendedName>
</protein>
<dbReference type="InterPro" id="IPR002645">
    <property type="entry name" value="STAS_dom"/>
</dbReference>
<feature type="domain" description="STAS" evidence="3">
    <location>
        <begin position="1"/>
        <end position="104"/>
    </location>
</feature>
<dbReference type="Gene3D" id="3.30.750.24">
    <property type="entry name" value="STAS domain"/>
    <property type="match status" value="1"/>
</dbReference>
<evidence type="ECO:0000256" key="2">
    <source>
        <dbReference type="RuleBase" id="RU003749"/>
    </source>
</evidence>
<reference evidence="4 5" key="1">
    <citation type="submission" date="2020-04" db="EMBL/GenBank/DDBJ databases">
        <title>Novel species.</title>
        <authorList>
            <person name="Teo W.F.A."/>
            <person name="Lipun K."/>
            <person name="Srisuk N."/>
            <person name="Duangmal K."/>
        </authorList>
    </citation>
    <scope>NUCLEOTIDE SEQUENCE [LARGE SCALE GENOMIC DNA]</scope>
    <source>
        <strain evidence="4 5">K13G38</strain>
    </source>
</reference>
<comment type="caution">
    <text evidence="4">The sequence shown here is derived from an EMBL/GenBank/DDBJ whole genome shotgun (WGS) entry which is preliminary data.</text>
</comment>